<feature type="non-terminal residue" evidence="2">
    <location>
        <position position="1"/>
    </location>
</feature>
<feature type="compositionally biased region" description="Low complexity" evidence="1">
    <location>
        <begin position="236"/>
        <end position="251"/>
    </location>
</feature>
<name>A0A6J4U8V9_9BACT</name>
<evidence type="ECO:0000256" key="1">
    <source>
        <dbReference type="SAM" id="MobiDB-lite"/>
    </source>
</evidence>
<feature type="compositionally biased region" description="Basic and acidic residues" evidence="1">
    <location>
        <begin position="27"/>
        <end position="49"/>
    </location>
</feature>
<feature type="non-terminal residue" evidence="2">
    <location>
        <position position="308"/>
    </location>
</feature>
<evidence type="ECO:0000313" key="2">
    <source>
        <dbReference type="EMBL" id="CAA9543499.1"/>
    </source>
</evidence>
<feature type="compositionally biased region" description="Basic residues" evidence="1">
    <location>
        <begin position="107"/>
        <end position="125"/>
    </location>
</feature>
<protein>
    <submittedName>
        <fullName evidence="2">Uncharacterized protein</fullName>
    </submittedName>
</protein>
<feature type="compositionally biased region" description="Basic and acidic residues" evidence="1">
    <location>
        <begin position="175"/>
        <end position="185"/>
    </location>
</feature>
<reference evidence="2" key="1">
    <citation type="submission" date="2020-02" db="EMBL/GenBank/DDBJ databases">
        <authorList>
            <person name="Meier V. D."/>
        </authorList>
    </citation>
    <scope>NUCLEOTIDE SEQUENCE</scope>
    <source>
        <strain evidence="2">AVDCRST_MAG73</strain>
    </source>
</reference>
<feature type="compositionally biased region" description="Basic residues" evidence="1">
    <location>
        <begin position="280"/>
        <end position="289"/>
    </location>
</feature>
<accession>A0A6J4U8V9</accession>
<organism evidence="2">
    <name type="scientific">uncultured Thermomicrobiales bacterium</name>
    <dbReference type="NCBI Taxonomy" id="1645740"/>
    <lineage>
        <taxon>Bacteria</taxon>
        <taxon>Pseudomonadati</taxon>
        <taxon>Thermomicrobiota</taxon>
        <taxon>Thermomicrobia</taxon>
        <taxon>Thermomicrobiales</taxon>
        <taxon>environmental samples</taxon>
    </lineage>
</organism>
<gene>
    <name evidence="2" type="ORF">AVDCRST_MAG73-2182</name>
</gene>
<dbReference type="EMBL" id="CADCWE010000136">
    <property type="protein sequence ID" value="CAA9543499.1"/>
    <property type="molecule type" value="Genomic_DNA"/>
</dbReference>
<feature type="compositionally biased region" description="Basic residues" evidence="1">
    <location>
        <begin position="201"/>
        <end position="235"/>
    </location>
</feature>
<sequence>GGGVWGGGLPPPNQKEYHPHAQNPRTWSDRDQGPGAAGRDRARPRDRLRRDHLRHPGSGDPRRRPRPEPRPRPLRRRRDRPRVVERSRLLPRRRPVPDRPGGPAPVRRARARPRLRSSHLRRGARLQRPGVRRQLGLARRAPAPDRPDSGRLRGPARVRVHRPENVPRPVRPRVRLFDGGHDGVGHRARHRQRRDPARHLAPLHRRRIHHRPGTSLRRRHRRGPRQRRPGRHPARRAAGSGPRPAPGNRRPGPGGLHGRPAPTRLRRPGDAGTVQPTDHRPRRHRPDRRRARDGARDGRALERGRVGV</sequence>
<dbReference type="AlphaFoldDB" id="A0A6J4U8V9"/>
<feature type="region of interest" description="Disordered" evidence="1">
    <location>
        <begin position="1"/>
        <end position="308"/>
    </location>
</feature>
<feature type="compositionally biased region" description="Basic and acidic residues" evidence="1">
    <location>
        <begin position="142"/>
        <end position="151"/>
    </location>
</feature>
<feature type="compositionally biased region" description="Basic and acidic residues" evidence="1">
    <location>
        <begin position="60"/>
        <end position="71"/>
    </location>
</feature>
<feature type="compositionally biased region" description="Basic and acidic residues" evidence="1">
    <location>
        <begin position="290"/>
        <end position="308"/>
    </location>
</feature>
<proteinExistence type="predicted"/>